<gene>
    <name evidence="2" type="ORF">ACFPET_10720</name>
</gene>
<evidence type="ECO:0000313" key="3">
    <source>
        <dbReference type="Proteomes" id="UP001595823"/>
    </source>
</evidence>
<dbReference type="Pfam" id="PF13576">
    <property type="entry name" value="Pentapeptide_3"/>
    <property type="match status" value="1"/>
</dbReference>
<name>A0ABV8TZ32_9ACTN</name>
<dbReference type="SUPFAM" id="SSF48371">
    <property type="entry name" value="ARM repeat"/>
    <property type="match status" value="1"/>
</dbReference>
<feature type="transmembrane region" description="Helical" evidence="1">
    <location>
        <begin position="12"/>
        <end position="40"/>
    </location>
</feature>
<accession>A0ABV8TZ32</accession>
<keyword evidence="3" id="KW-1185">Reference proteome</keyword>
<dbReference type="InterPro" id="IPR001646">
    <property type="entry name" value="5peptide_repeat"/>
</dbReference>
<protein>
    <submittedName>
        <fullName evidence="2">Pentapeptide repeat-containing protein</fullName>
    </submittedName>
</protein>
<proteinExistence type="predicted"/>
<dbReference type="Proteomes" id="UP001595823">
    <property type="component" value="Unassembled WGS sequence"/>
</dbReference>
<reference evidence="3" key="1">
    <citation type="journal article" date="2019" name="Int. J. Syst. Evol. Microbiol.">
        <title>The Global Catalogue of Microorganisms (GCM) 10K type strain sequencing project: providing services to taxonomists for standard genome sequencing and annotation.</title>
        <authorList>
            <consortium name="The Broad Institute Genomics Platform"/>
            <consortium name="The Broad Institute Genome Sequencing Center for Infectious Disease"/>
            <person name="Wu L."/>
            <person name="Ma J."/>
        </authorList>
    </citation>
    <scope>NUCLEOTIDE SEQUENCE [LARGE SCALE GENOMIC DNA]</scope>
    <source>
        <strain evidence="3">IBRC-M 10908</strain>
    </source>
</reference>
<evidence type="ECO:0000256" key="1">
    <source>
        <dbReference type="SAM" id="Phobius"/>
    </source>
</evidence>
<dbReference type="Gene3D" id="2.160.20.80">
    <property type="entry name" value="E3 ubiquitin-protein ligase SopA"/>
    <property type="match status" value="1"/>
</dbReference>
<sequence>MNRDPETPRPLPLWTVVAYLALIIVATVLLYVSMMAPVWSLPDSTSAVEKAQLANDALKSSLAAGGGLTGIGLALLAFRRQRENERTTREQHALELRRLNQSDEQARQQQITNLRLQAVEQLAHDNPTVRIGGLHNLELLANQNPELRQLVIDEYCAYLRMPFTLPDLYNVDYDDPEFQVRRTVQRILVRHLERGDQYWEHKIVPLSGAFLHHMQFRDCELHRPTFVNCIFTGDTIFEDTTLHTGKFHMATFHGPLAISRTEFHESTGFNETTMIDETTLRDSVFRGTVRWERSTMHKKLDCSETEFRDVRFTDTRWMAGGTFRSCGFSGSTVWDGSRSDSDLAFENGSAEPLS</sequence>
<dbReference type="InterPro" id="IPR016024">
    <property type="entry name" value="ARM-type_fold"/>
</dbReference>
<evidence type="ECO:0000313" key="2">
    <source>
        <dbReference type="EMBL" id="MFC4335673.1"/>
    </source>
</evidence>
<comment type="caution">
    <text evidence="2">The sequence shown here is derived from an EMBL/GenBank/DDBJ whole genome shotgun (WGS) entry which is preliminary data.</text>
</comment>
<dbReference type="RefSeq" id="WP_380620769.1">
    <property type="nucleotide sequence ID" value="NZ_JBHSDK010000015.1"/>
</dbReference>
<keyword evidence="1" id="KW-0812">Transmembrane</keyword>
<dbReference type="EMBL" id="JBHSDK010000015">
    <property type="protein sequence ID" value="MFC4335673.1"/>
    <property type="molecule type" value="Genomic_DNA"/>
</dbReference>
<organism evidence="2 3">
    <name type="scientific">Salininema proteolyticum</name>
    <dbReference type="NCBI Taxonomy" id="1607685"/>
    <lineage>
        <taxon>Bacteria</taxon>
        <taxon>Bacillati</taxon>
        <taxon>Actinomycetota</taxon>
        <taxon>Actinomycetes</taxon>
        <taxon>Glycomycetales</taxon>
        <taxon>Glycomycetaceae</taxon>
        <taxon>Salininema</taxon>
    </lineage>
</organism>
<dbReference type="SUPFAM" id="SSF141571">
    <property type="entry name" value="Pentapeptide repeat-like"/>
    <property type="match status" value="1"/>
</dbReference>
<keyword evidence="1" id="KW-1133">Transmembrane helix</keyword>
<feature type="transmembrane region" description="Helical" evidence="1">
    <location>
        <begin position="60"/>
        <end position="78"/>
    </location>
</feature>
<keyword evidence="1" id="KW-0472">Membrane</keyword>